<keyword evidence="2" id="KW-0472">Membrane</keyword>
<dbReference type="InterPro" id="IPR047769">
    <property type="entry name" value="MFS_ArsJ"/>
</dbReference>
<dbReference type="Proteomes" id="UP000815325">
    <property type="component" value="Unassembled WGS sequence"/>
</dbReference>
<organism evidence="3 4">
    <name type="scientific">Dunaliella salina</name>
    <name type="common">Green alga</name>
    <name type="synonym">Protococcus salinus</name>
    <dbReference type="NCBI Taxonomy" id="3046"/>
    <lineage>
        <taxon>Eukaryota</taxon>
        <taxon>Viridiplantae</taxon>
        <taxon>Chlorophyta</taxon>
        <taxon>core chlorophytes</taxon>
        <taxon>Chlorophyceae</taxon>
        <taxon>CS clade</taxon>
        <taxon>Chlamydomonadales</taxon>
        <taxon>Dunaliellaceae</taxon>
        <taxon>Dunaliella</taxon>
    </lineage>
</organism>
<evidence type="ECO:0000313" key="3">
    <source>
        <dbReference type="EMBL" id="KAF5829334.1"/>
    </source>
</evidence>
<evidence type="ECO:0000313" key="4">
    <source>
        <dbReference type="Proteomes" id="UP000815325"/>
    </source>
</evidence>
<feature type="transmembrane region" description="Helical" evidence="2">
    <location>
        <begin position="196"/>
        <end position="215"/>
    </location>
</feature>
<feature type="transmembrane region" description="Helical" evidence="2">
    <location>
        <begin position="254"/>
        <end position="273"/>
    </location>
</feature>
<feature type="transmembrane region" description="Helical" evidence="2">
    <location>
        <begin position="505"/>
        <end position="527"/>
    </location>
</feature>
<proteinExistence type="predicted"/>
<dbReference type="SUPFAM" id="SSF103473">
    <property type="entry name" value="MFS general substrate transporter"/>
    <property type="match status" value="1"/>
</dbReference>
<dbReference type="InterPro" id="IPR036259">
    <property type="entry name" value="MFS_trans_sf"/>
</dbReference>
<dbReference type="EMBL" id="MU070174">
    <property type="protein sequence ID" value="KAF5829334.1"/>
    <property type="molecule type" value="Genomic_DNA"/>
</dbReference>
<dbReference type="PANTHER" id="PTHR23547">
    <property type="entry name" value="MAJOR FACILITATOR SUPERFAMILY DOMAIN, GENERAL SUBSTRATE TRANSPORTER"/>
    <property type="match status" value="1"/>
</dbReference>
<dbReference type="Gene3D" id="1.20.1250.20">
    <property type="entry name" value="MFS general substrate transporter like domains"/>
    <property type="match status" value="1"/>
</dbReference>
<name>A0ABQ7G3Z6_DUNSA</name>
<feature type="transmembrane region" description="Helical" evidence="2">
    <location>
        <begin position="548"/>
        <end position="571"/>
    </location>
</feature>
<feature type="transmembrane region" description="Helical" evidence="2">
    <location>
        <begin position="351"/>
        <end position="376"/>
    </location>
</feature>
<protein>
    <submittedName>
        <fullName evidence="3">Major facilitator superfamily domain-containing protein</fullName>
    </submittedName>
</protein>
<sequence>MGPDSQKSENYPSQSRVDEDGSAVVFGPIQKGLSSDLRCRFGGTGEEMPCEPDEDGELRCLLPKSALTDAQLQGEQTLGDAHAQLLMEVLDGQKHVASHLVPARLKSNAKQQGLQDEGLAKGSITVQQYSGAQGMPVITDNPLAHDKELSKEEALALEVGANRGPPDDGSKPAKDDGKVTYSYSALKPFIIMSSSYLLFTITDGAIRTIILFHAHNLGFTAMEVAIMFMAYELAGVVTNLMAGVMGAKWGIKTTLLTGLLLQIVGCCILMAWQDSWGNEGEKWKAIVFATMAQITVGVAKDLVKLGGKTVTKLVTPDEKQSMLFKLVSFITGWKNSLKGVGYFVGSAAVTFNYFFSLGLMIFLILLALPWAVTGLSNQLGRTRKENLNLQGIFKQNYNINILSISRFFLFASRDLWFEVPLPFFVRNAAYGLGWTNYQAGATMGVFIIVYGQFQSWTPQLMLAPLRQMPANKWVNVFWCTMLMLAPLYLGLVLQASGFHEARHTAGIVATFITGLVLFALLFAINSATHSYLIVRYAEGDKVAMNVGFYYMANAMGRLVGTIVSGALYTYAGDNVAQGLAACFWASLAFVLCSACIDTLARDDIGGLKLGKLTLVPAPPEQEERLASKKGKKDIEAAD</sequence>
<accession>A0ABQ7G3Z6</accession>
<dbReference type="PANTHER" id="PTHR23547:SF1">
    <property type="entry name" value="MAJOR FACILITATOR SUPERFAMILY MFS_1"/>
    <property type="match status" value="1"/>
</dbReference>
<reference evidence="3" key="1">
    <citation type="submission" date="2017-08" db="EMBL/GenBank/DDBJ databases">
        <authorList>
            <person name="Polle J.E."/>
            <person name="Barry K."/>
            <person name="Cushman J."/>
            <person name="Schmutz J."/>
            <person name="Tran D."/>
            <person name="Hathwaick L.T."/>
            <person name="Yim W.C."/>
            <person name="Jenkins J."/>
            <person name="Mckie-Krisberg Z.M."/>
            <person name="Prochnik S."/>
            <person name="Lindquist E."/>
            <person name="Dockter R.B."/>
            <person name="Adam C."/>
            <person name="Molina H."/>
            <person name="Bunkerborg J."/>
            <person name="Jin E."/>
            <person name="Buchheim M."/>
            <person name="Magnuson J."/>
        </authorList>
    </citation>
    <scope>NUCLEOTIDE SEQUENCE</scope>
    <source>
        <strain evidence="3">CCAP 19/18</strain>
    </source>
</reference>
<feature type="transmembrane region" description="Helical" evidence="2">
    <location>
        <begin position="473"/>
        <end position="493"/>
    </location>
</feature>
<feature type="transmembrane region" description="Helical" evidence="2">
    <location>
        <begin position="221"/>
        <end position="242"/>
    </location>
</feature>
<feature type="transmembrane region" description="Helical" evidence="2">
    <location>
        <begin position="577"/>
        <end position="600"/>
    </location>
</feature>
<keyword evidence="4" id="KW-1185">Reference proteome</keyword>
<keyword evidence="2" id="KW-0812">Transmembrane</keyword>
<gene>
    <name evidence="3" type="ORF">DUNSADRAFT_16226</name>
</gene>
<feature type="transmembrane region" description="Helical" evidence="2">
    <location>
        <begin position="397"/>
        <end position="416"/>
    </location>
</feature>
<evidence type="ECO:0000256" key="2">
    <source>
        <dbReference type="SAM" id="Phobius"/>
    </source>
</evidence>
<feature type="transmembrane region" description="Helical" evidence="2">
    <location>
        <begin position="436"/>
        <end position="453"/>
    </location>
</feature>
<comment type="caution">
    <text evidence="3">The sequence shown here is derived from an EMBL/GenBank/DDBJ whole genome shotgun (WGS) entry which is preliminary data.</text>
</comment>
<keyword evidence="2" id="KW-1133">Transmembrane helix</keyword>
<evidence type="ECO:0000256" key="1">
    <source>
        <dbReference type="SAM" id="MobiDB-lite"/>
    </source>
</evidence>
<feature type="region of interest" description="Disordered" evidence="1">
    <location>
        <begin position="1"/>
        <end position="23"/>
    </location>
</feature>